<evidence type="ECO:0000313" key="2">
    <source>
        <dbReference type="Proteomes" id="UP001310594"/>
    </source>
</evidence>
<proteinExistence type="predicted"/>
<dbReference type="EMBL" id="JAVRQU010000011">
    <property type="protein sequence ID" value="KAK5697264.1"/>
    <property type="molecule type" value="Genomic_DNA"/>
</dbReference>
<organism evidence="1 2">
    <name type="scientific">Elasticomyces elasticus</name>
    <dbReference type="NCBI Taxonomy" id="574655"/>
    <lineage>
        <taxon>Eukaryota</taxon>
        <taxon>Fungi</taxon>
        <taxon>Dikarya</taxon>
        <taxon>Ascomycota</taxon>
        <taxon>Pezizomycotina</taxon>
        <taxon>Dothideomycetes</taxon>
        <taxon>Dothideomycetidae</taxon>
        <taxon>Mycosphaerellales</taxon>
        <taxon>Teratosphaeriaceae</taxon>
        <taxon>Elasticomyces</taxon>
    </lineage>
</organism>
<reference evidence="1" key="1">
    <citation type="submission" date="2023-08" db="EMBL/GenBank/DDBJ databases">
        <title>Black Yeasts Isolated from many extreme environments.</title>
        <authorList>
            <person name="Coleine C."/>
            <person name="Stajich J.E."/>
            <person name="Selbmann L."/>
        </authorList>
    </citation>
    <scope>NUCLEOTIDE SEQUENCE</scope>
    <source>
        <strain evidence="1">CCFEE 5810</strain>
    </source>
</reference>
<comment type="caution">
    <text evidence="1">The sequence shown here is derived from an EMBL/GenBank/DDBJ whole genome shotgun (WGS) entry which is preliminary data.</text>
</comment>
<gene>
    <name evidence="1" type="ORF">LTR97_007400</name>
</gene>
<dbReference type="AlphaFoldDB" id="A0AAN7W8A3"/>
<evidence type="ECO:0000313" key="1">
    <source>
        <dbReference type="EMBL" id="KAK5697264.1"/>
    </source>
</evidence>
<sequence length="110" mass="11895">MPSLSINAILAITLEPRPPAPYRQPAKNIFFLRDNALAAGRQELVDLGPFQSIEFFEGDEAQPGGFIACQEGFDCFTDGQNAPIAQDMFECSVLTGDQFDKIGVVPDGDA</sequence>
<protein>
    <submittedName>
        <fullName evidence="1">Uncharacterized protein</fullName>
    </submittedName>
</protein>
<name>A0AAN7W8A3_9PEZI</name>
<dbReference type="Proteomes" id="UP001310594">
    <property type="component" value="Unassembled WGS sequence"/>
</dbReference>
<accession>A0AAN7W8A3</accession>